<gene>
    <name evidence="1" type="ORF">VTL71DRAFT_13706</name>
</gene>
<name>A0ABR4CL76_9HELO</name>
<reference evidence="1 2" key="1">
    <citation type="journal article" date="2024" name="Commun. Biol.">
        <title>Comparative genomic analysis of thermophilic fungi reveals convergent evolutionary adaptations and gene losses.</title>
        <authorList>
            <person name="Steindorff A.S."/>
            <person name="Aguilar-Pontes M.V."/>
            <person name="Robinson A.J."/>
            <person name="Andreopoulos B."/>
            <person name="LaButti K."/>
            <person name="Kuo A."/>
            <person name="Mondo S."/>
            <person name="Riley R."/>
            <person name="Otillar R."/>
            <person name="Haridas S."/>
            <person name="Lipzen A."/>
            <person name="Grimwood J."/>
            <person name="Schmutz J."/>
            <person name="Clum A."/>
            <person name="Reid I.D."/>
            <person name="Moisan M.C."/>
            <person name="Butler G."/>
            <person name="Nguyen T.T.M."/>
            <person name="Dewar K."/>
            <person name="Conant G."/>
            <person name="Drula E."/>
            <person name="Henrissat B."/>
            <person name="Hansel C."/>
            <person name="Singer S."/>
            <person name="Hutchinson M.I."/>
            <person name="de Vries R.P."/>
            <person name="Natvig D.O."/>
            <person name="Powell A.J."/>
            <person name="Tsang A."/>
            <person name="Grigoriev I.V."/>
        </authorList>
    </citation>
    <scope>NUCLEOTIDE SEQUENCE [LARGE SCALE GENOMIC DNA]</scope>
    <source>
        <strain evidence="1 2">CBS 494.80</strain>
    </source>
</reference>
<evidence type="ECO:0000313" key="2">
    <source>
        <dbReference type="Proteomes" id="UP001595075"/>
    </source>
</evidence>
<comment type="caution">
    <text evidence="1">The sequence shown here is derived from an EMBL/GenBank/DDBJ whole genome shotgun (WGS) entry which is preliminary data.</text>
</comment>
<dbReference type="Proteomes" id="UP001595075">
    <property type="component" value="Unassembled WGS sequence"/>
</dbReference>
<organism evidence="1 2">
    <name type="scientific">Oculimacula yallundae</name>
    <dbReference type="NCBI Taxonomy" id="86028"/>
    <lineage>
        <taxon>Eukaryota</taxon>
        <taxon>Fungi</taxon>
        <taxon>Dikarya</taxon>
        <taxon>Ascomycota</taxon>
        <taxon>Pezizomycotina</taxon>
        <taxon>Leotiomycetes</taxon>
        <taxon>Helotiales</taxon>
        <taxon>Ploettnerulaceae</taxon>
        <taxon>Oculimacula</taxon>
    </lineage>
</organism>
<dbReference type="EMBL" id="JAZHXI010000006">
    <property type="protein sequence ID" value="KAL2070680.1"/>
    <property type="molecule type" value="Genomic_DNA"/>
</dbReference>
<proteinExistence type="predicted"/>
<evidence type="ECO:0000313" key="1">
    <source>
        <dbReference type="EMBL" id="KAL2070680.1"/>
    </source>
</evidence>
<sequence length="300" mass="34254">MVSASSHCRGGFPFTLLDGKESREACWPVRTCLQNARVPILASVCSEAREVVFEWGGHQVSQDQTSLKSIWLQPKIDTALHLNWTRRRDEEYYSSNNCGDTDFNNSTVEMLTYRAIPTEQFLQSNSCILFNETGENKAIYATVVAISIHVDRIAALASGFFGLQADALLFNSDATLEKAEPYVGKLFKIMLSPEFYAAVLSWQKTHVKHVENFGGIDPRSVWTPLMPPEQEVMAMDQFLPKEDSSWWSEYAEKYLPKVVPQIMLRFCDNQCYKDKRRPEEFGEVYFCEDSVRNVKERGLG</sequence>
<accession>A0ABR4CL76</accession>
<keyword evidence="2" id="KW-1185">Reference proteome</keyword>
<protein>
    <submittedName>
        <fullName evidence="1">Uncharacterized protein</fullName>
    </submittedName>
</protein>